<comment type="caution">
    <text evidence="1">The sequence shown here is derived from an EMBL/GenBank/DDBJ whole genome shotgun (WGS) entry which is preliminary data.</text>
</comment>
<name>A0A9D9H0B8_9BACT</name>
<gene>
    <name evidence="1" type="ORF">IAC76_08995</name>
</gene>
<accession>A0A9D9H0B8</accession>
<dbReference type="Proteomes" id="UP000823632">
    <property type="component" value="Unassembled WGS sequence"/>
</dbReference>
<proteinExistence type="predicted"/>
<organism evidence="1 2">
    <name type="scientific">Candidatus Scatousia excrementipullorum</name>
    <dbReference type="NCBI Taxonomy" id="2840936"/>
    <lineage>
        <taxon>Bacteria</taxon>
        <taxon>Candidatus Scatousia</taxon>
    </lineage>
</organism>
<protein>
    <submittedName>
        <fullName evidence="1">Uncharacterized protein</fullName>
    </submittedName>
</protein>
<reference evidence="1" key="1">
    <citation type="submission" date="2020-10" db="EMBL/GenBank/DDBJ databases">
        <authorList>
            <person name="Gilroy R."/>
        </authorList>
    </citation>
    <scope>NUCLEOTIDE SEQUENCE</scope>
    <source>
        <strain evidence="1">10192</strain>
    </source>
</reference>
<dbReference type="EMBL" id="JADIND010000200">
    <property type="protein sequence ID" value="MBO8431509.1"/>
    <property type="molecule type" value="Genomic_DNA"/>
</dbReference>
<evidence type="ECO:0000313" key="1">
    <source>
        <dbReference type="EMBL" id="MBO8431509.1"/>
    </source>
</evidence>
<dbReference type="AlphaFoldDB" id="A0A9D9H0B8"/>
<reference evidence="1" key="2">
    <citation type="journal article" date="2021" name="PeerJ">
        <title>Extensive microbial diversity within the chicken gut microbiome revealed by metagenomics and culture.</title>
        <authorList>
            <person name="Gilroy R."/>
            <person name="Ravi A."/>
            <person name="Getino M."/>
            <person name="Pursley I."/>
            <person name="Horton D.L."/>
            <person name="Alikhan N.F."/>
            <person name="Baker D."/>
            <person name="Gharbi K."/>
            <person name="Hall N."/>
            <person name="Watson M."/>
            <person name="Adriaenssens E.M."/>
            <person name="Foster-Nyarko E."/>
            <person name="Jarju S."/>
            <person name="Secka A."/>
            <person name="Antonio M."/>
            <person name="Oren A."/>
            <person name="Chaudhuri R.R."/>
            <person name="La Ragione R."/>
            <person name="Hildebrand F."/>
            <person name="Pallen M.J."/>
        </authorList>
    </citation>
    <scope>NUCLEOTIDE SEQUENCE</scope>
    <source>
        <strain evidence="1">10192</strain>
    </source>
</reference>
<evidence type="ECO:0000313" key="2">
    <source>
        <dbReference type="Proteomes" id="UP000823632"/>
    </source>
</evidence>
<sequence length="97" mass="11248">MSKPISKAIYKIAEKNDSTRIVIFTEYLKIDGEIVLPEKSCHECHEDILSLSNALVCRLKDYCECEDDNCDCNDYVCFKYDWLNVNIDEIVAFSILK</sequence>